<keyword evidence="2" id="KW-1185">Reference proteome</keyword>
<dbReference type="Proteomes" id="UP000718451">
    <property type="component" value="Unassembled WGS sequence"/>
</dbReference>
<name>A0ABX1GTS4_9FLAO</name>
<evidence type="ECO:0000313" key="1">
    <source>
        <dbReference type="EMBL" id="NKI33014.1"/>
    </source>
</evidence>
<reference evidence="1 2" key="1">
    <citation type="submission" date="2020-04" db="EMBL/GenBank/DDBJ databases">
        <authorList>
            <person name="Yoon J."/>
        </authorList>
    </citation>
    <scope>NUCLEOTIDE SEQUENCE [LARGE SCALE GENOMIC DNA]</scope>
    <source>
        <strain evidence="1 2">DJ-13</strain>
    </source>
</reference>
<gene>
    <name evidence="1" type="ORF">HCU67_13735</name>
</gene>
<sequence>MNNQYCKVGSTTPITQVNQAMSVLESQYRIFVEKATIGMDSKLNEFFEAKANGLRKILDELV</sequence>
<comment type="caution">
    <text evidence="1">The sequence shown here is derived from an EMBL/GenBank/DDBJ whole genome shotgun (WGS) entry which is preliminary data.</text>
</comment>
<proteinExistence type="predicted"/>
<dbReference type="EMBL" id="JAAWWL010000002">
    <property type="protein sequence ID" value="NKI33014.1"/>
    <property type="molecule type" value="Genomic_DNA"/>
</dbReference>
<dbReference type="RefSeq" id="WP_168553168.1">
    <property type="nucleotide sequence ID" value="NZ_JAAWWL010000002.1"/>
</dbReference>
<accession>A0ABX1GTS4</accession>
<protein>
    <submittedName>
        <fullName evidence="1">Uncharacterized protein</fullName>
    </submittedName>
</protein>
<evidence type="ECO:0000313" key="2">
    <source>
        <dbReference type="Proteomes" id="UP000718451"/>
    </source>
</evidence>
<organism evidence="1 2">
    <name type="scientific">Croceivirga thetidis</name>
    <dbReference type="NCBI Taxonomy" id="2721623"/>
    <lineage>
        <taxon>Bacteria</taxon>
        <taxon>Pseudomonadati</taxon>
        <taxon>Bacteroidota</taxon>
        <taxon>Flavobacteriia</taxon>
        <taxon>Flavobacteriales</taxon>
        <taxon>Flavobacteriaceae</taxon>
        <taxon>Croceivirga</taxon>
    </lineage>
</organism>